<dbReference type="AlphaFoldDB" id="K1WRR4"/>
<gene>
    <name evidence="2" type="ORF">MBM_06339</name>
</gene>
<dbReference type="GeneID" id="18762274"/>
<feature type="compositionally biased region" description="Basic residues" evidence="1">
    <location>
        <begin position="17"/>
        <end position="26"/>
    </location>
</feature>
<keyword evidence="3" id="KW-1185">Reference proteome</keyword>
<dbReference type="InParanoid" id="K1WRR4"/>
<organism evidence="2 3">
    <name type="scientific">Marssonina brunnea f. sp. multigermtubi (strain MB_m1)</name>
    <name type="common">Marssonina leaf spot fungus</name>
    <dbReference type="NCBI Taxonomy" id="1072389"/>
    <lineage>
        <taxon>Eukaryota</taxon>
        <taxon>Fungi</taxon>
        <taxon>Dikarya</taxon>
        <taxon>Ascomycota</taxon>
        <taxon>Pezizomycotina</taxon>
        <taxon>Leotiomycetes</taxon>
        <taxon>Helotiales</taxon>
        <taxon>Drepanopezizaceae</taxon>
        <taxon>Drepanopeziza</taxon>
    </lineage>
</organism>
<dbReference type="Proteomes" id="UP000006753">
    <property type="component" value="Unassembled WGS sequence"/>
</dbReference>
<dbReference type="KEGG" id="mbe:MBM_06339"/>
<accession>K1WRR4</accession>
<dbReference type="HOGENOM" id="CLU_2050126_0_0_1"/>
<evidence type="ECO:0000256" key="1">
    <source>
        <dbReference type="SAM" id="MobiDB-lite"/>
    </source>
</evidence>
<proteinExistence type="predicted"/>
<reference evidence="2 3" key="1">
    <citation type="journal article" date="2012" name="BMC Genomics">
        <title>Sequencing the genome of Marssonina brunnea reveals fungus-poplar co-evolution.</title>
        <authorList>
            <person name="Zhu S."/>
            <person name="Cao Y.-Z."/>
            <person name="Jiang C."/>
            <person name="Tan B.-Y."/>
            <person name="Wang Z."/>
            <person name="Feng S."/>
            <person name="Zhang L."/>
            <person name="Su X.-H."/>
            <person name="Brejova B."/>
            <person name="Vinar T."/>
            <person name="Xu M."/>
            <person name="Wang M.-X."/>
            <person name="Zhang S.-G."/>
            <person name="Huang M.-R."/>
            <person name="Wu R."/>
            <person name="Zhou Y."/>
        </authorList>
    </citation>
    <scope>NUCLEOTIDE SEQUENCE [LARGE SCALE GENOMIC DNA]</scope>
    <source>
        <strain evidence="2 3">MB_m1</strain>
    </source>
</reference>
<dbReference type="EMBL" id="JH921441">
    <property type="protein sequence ID" value="EKD15711.1"/>
    <property type="molecule type" value="Genomic_DNA"/>
</dbReference>
<dbReference type="OrthoDB" id="10363667at2759"/>
<protein>
    <submittedName>
        <fullName evidence="2">Uncharacterized protein</fullName>
    </submittedName>
</protein>
<evidence type="ECO:0000313" key="3">
    <source>
        <dbReference type="Proteomes" id="UP000006753"/>
    </source>
</evidence>
<sequence>MRDAPAPPQASPPPPHPGRRIPKGKGLKAQPTALEKILQGKSDELSVEIGVLDHKYGGDPLGDRLVEILQLTSRLTGTNREETLRKIIQEDAILRGLRSKGITGPGDGKGGSLSVWGLNF</sequence>
<name>K1WRR4_MARBU</name>
<evidence type="ECO:0000313" key="2">
    <source>
        <dbReference type="EMBL" id="EKD15711.1"/>
    </source>
</evidence>
<feature type="compositionally biased region" description="Pro residues" evidence="1">
    <location>
        <begin position="1"/>
        <end position="16"/>
    </location>
</feature>
<feature type="region of interest" description="Disordered" evidence="1">
    <location>
        <begin position="1"/>
        <end position="29"/>
    </location>
</feature>